<dbReference type="InterPro" id="IPR050614">
    <property type="entry name" value="Synaptic_Scaffolding_LAP-MAGUK"/>
</dbReference>
<dbReference type="InterPro" id="IPR003591">
    <property type="entry name" value="Leu-rich_rpt_typical-subtyp"/>
</dbReference>
<evidence type="ECO:0000256" key="4">
    <source>
        <dbReference type="SAM" id="MobiDB-lite"/>
    </source>
</evidence>
<sequence length="853" mass="93439">MLKCIPLWRCNRHVESVDKRHCSLQAVPEEIYRYSRSLEELLLDANQLRELPKPFFRLLNLRKLGLSDNEIQRLPPEVANFMQLVELDVSRNGVELGQAWGPFSLLRLPEGFTQLRSLAHLALNDVSLQALPGDGPWAIWPQQTLLCFLCRSLSFLVKLEQLDLGGNDLEVLPDTLGALPNLRELWLDRNQLSALPPELGNLRRLVCLDVSENRLEELPAELGGLVLLTDLLLSQNLLQRLPDGIGQLKQLSILKVDQNRLCEVTEAIGDCENLSELILTENLLTALPHSLGKLTKLTNLNVDRNHLEALPPEIGGCVALSVLSLRDNRLAVLPPELAHTAELHVLDVAGNRLQSLPFALTHLNLKALWLAENQAQPMLRFQTEDDTQTGEKVLTCYLLPQQPLPSLEDPGLQSSPSESWGDAPLSRVSVIQFLEAPVGDDDPEEAAAEKRGLQRRATPHPSELKVMKRGVERRSEATSCRPDPVPPSLSEEEKRLSTESGLSADSHLSAGTASQGEPEGPLAEEEGLSQQEPVPATQEEVMEETYEEPTVRFAEDTLLLPREDGESEEGQPEAPWPLPGGRQRLIRKDTPHYKKHFKISKLPQPEAVVALLQGTPPDSEGPVGAGSWHNGPHMSWAPRAEEEEEEDEAEEEEEGETAVAAEEEKAVASAPSVKGVSFDQANNLLIEPARIEEEELTLTIVRQTGGLGISIAGGKGSTPYKGDDEGIFISRVSEEGPAARAGVRVGDKLLEVNGVALQEAEHQQAVEALRGAGATVHMRLWRERMVEPENAVTVTGIFISRIAEGGAAHRAGTLQVGDRVLSVSTAVGLPGTHEPLFLALSDGLHSCRSTGWT</sequence>
<dbReference type="CDD" id="cd06704">
    <property type="entry name" value="PDZ1_Scribble-like"/>
    <property type="match status" value="1"/>
</dbReference>
<accession>A0A8C2RTR3</accession>
<keyword evidence="2" id="KW-0433">Leucine-rich repeat</keyword>
<dbReference type="AlphaFoldDB" id="A0A8C2RTR3"/>
<evidence type="ECO:0000256" key="1">
    <source>
        <dbReference type="ARBA" id="ARBA00007772"/>
    </source>
</evidence>
<evidence type="ECO:0000313" key="6">
    <source>
        <dbReference type="Ensembl" id="ENSCHIP00010033296.1"/>
    </source>
</evidence>
<organism evidence="6">
    <name type="scientific">Capra hircus</name>
    <name type="common">Goat</name>
    <dbReference type="NCBI Taxonomy" id="9925"/>
    <lineage>
        <taxon>Eukaryota</taxon>
        <taxon>Metazoa</taxon>
        <taxon>Chordata</taxon>
        <taxon>Craniata</taxon>
        <taxon>Vertebrata</taxon>
        <taxon>Euteleostomi</taxon>
        <taxon>Mammalia</taxon>
        <taxon>Eutheria</taxon>
        <taxon>Laurasiatheria</taxon>
        <taxon>Artiodactyla</taxon>
        <taxon>Ruminantia</taxon>
        <taxon>Pecora</taxon>
        <taxon>Bovidae</taxon>
        <taxon>Caprinae</taxon>
        <taxon>Capra</taxon>
    </lineage>
</organism>
<dbReference type="GO" id="GO:0098887">
    <property type="term" value="P:neurotransmitter receptor transport, endosome to postsynaptic membrane"/>
    <property type="evidence" value="ECO:0007669"/>
    <property type="project" value="TreeGrafter"/>
</dbReference>
<dbReference type="GO" id="GO:0045211">
    <property type="term" value="C:postsynaptic membrane"/>
    <property type="evidence" value="ECO:0007669"/>
    <property type="project" value="TreeGrafter"/>
</dbReference>
<dbReference type="GO" id="GO:0005912">
    <property type="term" value="C:adherens junction"/>
    <property type="evidence" value="ECO:0007669"/>
    <property type="project" value="TreeGrafter"/>
</dbReference>
<feature type="domain" description="PDZ" evidence="5">
    <location>
        <begin position="777"/>
        <end position="824"/>
    </location>
</feature>
<dbReference type="GO" id="GO:0098968">
    <property type="term" value="P:neurotransmitter receptor transport postsynaptic membrane to endosome"/>
    <property type="evidence" value="ECO:0007669"/>
    <property type="project" value="TreeGrafter"/>
</dbReference>
<dbReference type="InterPro" id="IPR032675">
    <property type="entry name" value="LRR_dom_sf"/>
</dbReference>
<evidence type="ECO:0000256" key="2">
    <source>
        <dbReference type="ARBA" id="ARBA00022614"/>
    </source>
</evidence>
<dbReference type="GO" id="GO:0014069">
    <property type="term" value="C:postsynaptic density"/>
    <property type="evidence" value="ECO:0007669"/>
    <property type="project" value="TreeGrafter"/>
</dbReference>
<dbReference type="SUPFAM" id="SSF50156">
    <property type="entry name" value="PDZ domain-like"/>
    <property type="match status" value="2"/>
</dbReference>
<dbReference type="GO" id="GO:0045197">
    <property type="term" value="P:establishment or maintenance of epithelial cell apical/basal polarity"/>
    <property type="evidence" value="ECO:0007669"/>
    <property type="project" value="TreeGrafter"/>
</dbReference>
<dbReference type="GO" id="GO:0098609">
    <property type="term" value="P:cell-cell adhesion"/>
    <property type="evidence" value="ECO:0007669"/>
    <property type="project" value="TreeGrafter"/>
</dbReference>
<name>A0A8C2RTR3_CAPHI</name>
<feature type="compositionally biased region" description="Basic and acidic residues" evidence="4">
    <location>
        <begin position="462"/>
        <end position="476"/>
    </location>
</feature>
<dbReference type="PROSITE" id="PS50106">
    <property type="entry name" value="PDZ"/>
    <property type="match status" value="2"/>
</dbReference>
<dbReference type="GO" id="GO:0043113">
    <property type="term" value="P:receptor clustering"/>
    <property type="evidence" value="ECO:0007669"/>
    <property type="project" value="TreeGrafter"/>
</dbReference>
<dbReference type="InterPro" id="IPR001478">
    <property type="entry name" value="PDZ"/>
</dbReference>
<proteinExistence type="inferred from homology"/>
<dbReference type="CDD" id="cd00136">
    <property type="entry name" value="PDZ_canonical"/>
    <property type="match status" value="1"/>
</dbReference>
<dbReference type="SMART" id="SM00228">
    <property type="entry name" value="PDZ"/>
    <property type="match status" value="2"/>
</dbReference>
<dbReference type="PANTHER" id="PTHR23119:SF57">
    <property type="entry name" value="PROTEIN SCRIBBLE HOMOLOG"/>
    <property type="match status" value="1"/>
</dbReference>
<protein>
    <recommendedName>
        <fullName evidence="5">PDZ domain-containing protein</fullName>
    </recommendedName>
</protein>
<dbReference type="SMART" id="SM00364">
    <property type="entry name" value="LRR_BAC"/>
    <property type="match status" value="9"/>
</dbReference>
<dbReference type="InterPro" id="IPR001611">
    <property type="entry name" value="Leu-rich_rpt"/>
</dbReference>
<evidence type="ECO:0000259" key="5">
    <source>
        <dbReference type="PROSITE" id="PS50106"/>
    </source>
</evidence>
<dbReference type="PANTHER" id="PTHR23119">
    <property type="entry name" value="DISCS LARGE"/>
    <property type="match status" value="1"/>
</dbReference>
<dbReference type="FunFam" id="3.80.10.10:FF:000338">
    <property type="entry name" value="protein scribble homolog isoform X12"/>
    <property type="match status" value="1"/>
</dbReference>
<dbReference type="GO" id="GO:0016323">
    <property type="term" value="C:basolateral plasma membrane"/>
    <property type="evidence" value="ECO:0007669"/>
    <property type="project" value="TreeGrafter"/>
</dbReference>
<feature type="region of interest" description="Disordered" evidence="4">
    <location>
        <begin position="612"/>
        <end position="670"/>
    </location>
</feature>
<dbReference type="InterPro" id="IPR036034">
    <property type="entry name" value="PDZ_sf"/>
</dbReference>
<dbReference type="Gene3D" id="2.30.42.10">
    <property type="match status" value="2"/>
</dbReference>
<dbReference type="Ensembl" id="ENSCHIT00010046790.1">
    <property type="protein sequence ID" value="ENSCHIP00010033296.1"/>
    <property type="gene ID" value="ENSCHIG00010024537.1"/>
</dbReference>
<dbReference type="SMART" id="SM00369">
    <property type="entry name" value="LRR_TYP"/>
    <property type="match status" value="10"/>
</dbReference>
<dbReference type="Pfam" id="PF13855">
    <property type="entry name" value="LRR_8"/>
    <property type="match status" value="2"/>
</dbReference>
<reference evidence="6" key="1">
    <citation type="submission" date="2025-08" db="UniProtKB">
        <authorList>
            <consortium name="Ensembl"/>
        </authorList>
    </citation>
    <scope>IDENTIFICATION</scope>
</reference>
<evidence type="ECO:0000256" key="3">
    <source>
        <dbReference type="ARBA" id="ARBA00022737"/>
    </source>
</evidence>
<dbReference type="GO" id="GO:0019901">
    <property type="term" value="F:protein kinase binding"/>
    <property type="evidence" value="ECO:0007669"/>
    <property type="project" value="TreeGrafter"/>
</dbReference>
<dbReference type="FunFam" id="2.30.42.10:FF:000041">
    <property type="entry name" value="protein scribble homolog isoform X1"/>
    <property type="match status" value="1"/>
</dbReference>
<keyword evidence="3" id="KW-0677">Repeat</keyword>
<dbReference type="SUPFAM" id="SSF52047">
    <property type="entry name" value="RNI-like"/>
    <property type="match status" value="1"/>
</dbReference>
<dbReference type="Gene3D" id="3.80.10.10">
    <property type="entry name" value="Ribonuclease Inhibitor"/>
    <property type="match status" value="3"/>
</dbReference>
<dbReference type="PROSITE" id="PS51450">
    <property type="entry name" value="LRR"/>
    <property type="match status" value="2"/>
</dbReference>
<feature type="domain" description="PDZ" evidence="5">
    <location>
        <begin position="697"/>
        <end position="784"/>
    </location>
</feature>
<feature type="region of interest" description="Disordered" evidence="4">
    <location>
        <begin position="436"/>
        <end position="600"/>
    </location>
</feature>
<comment type="similarity">
    <text evidence="1">Belongs to the LAP (LRR and PDZ) protein family.</text>
</comment>
<feature type="compositionally biased region" description="Acidic residues" evidence="4">
    <location>
        <begin position="641"/>
        <end position="656"/>
    </location>
</feature>
<dbReference type="Pfam" id="PF00595">
    <property type="entry name" value="PDZ"/>
    <property type="match status" value="2"/>
</dbReference>